<keyword evidence="1" id="KW-1133">Transmembrane helix</keyword>
<keyword evidence="1" id="KW-0812">Transmembrane</keyword>
<dbReference type="AlphaFoldDB" id="A0A1S1YS47"/>
<evidence type="ECO:0000313" key="2">
    <source>
        <dbReference type="EMBL" id="OHX63852.1"/>
    </source>
</evidence>
<feature type="transmembrane region" description="Helical" evidence="1">
    <location>
        <begin position="51"/>
        <end position="70"/>
    </location>
</feature>
<proteinExistence type="predicted"/>
<gene>
    <name evidence="2" type="ORF">NH26_19765</name>
</gene>
<keyword evidence="1" id="KW-0472">Membrane</keyword>
<reference evidence="2 3" key="1">
    <citation type="journal article" date="2012" name="Int. J. Syst. Evol. Microbiol.">
        <title>Flammeovirga pacifica sp. nov., isolated from deep-sea sediment.</title>
        <authorList>
            <person name="Xu H."/>
            <person name="Fu Y."/>
            <person name="Yang N."/>
            <person name="Ding Z."/>
            <person name="Lai Q."/>
            <person name="Zeng R."/>
        </authorList>
    </citation>
    <scope>NUCLEOTIDE SEQUENCE [LARGE SCALE GENOMIC DNA]</scope>
    <source>
        <strain evidence="3">DSM 24597 / LMG 26175 / WPAGA1</strain>
    </source>
</reference>
<dbReference type="STRING" id="915059.NH26_19765"/>
<name>A0A1S1YS47_FLAPC</name>
<evidence type="ECO:0000313" key="3">
    <source>
        <dbReference type="Proteomes" id="UP000179797"/>
    </source>
</evidence>
<evidence type="ECO:0000256" key="1">
    <source>
        <dbReference type="SAM" id="Phobius"/>
    </source>
</evidence>
<dbReference type="Proteomes" id="UP000179797">
    <property type="component" value="Unassembled WGS sequence"/>
</dbReference>
<feature type="transmembrane region" description="Helical" evidence="1">
    <location>
        <begin position="7"/>
        <end position="31"/>
    </location>
</feature>
<comment type="caution">
    <text evidence="2">The sequence shown here is derived from an EMBL/GenBank/DDBJ whole genome shotgun (WGS) entry which is preliminary data.</text>
</comment>
<accession>A0A1S1YS47</accession>
<sequence length="144" mass="15556">MNMNSKIISIYLFLASTIGLYVGFMLVFFPAEIQSQSDIIIGNNISHFNETRAPGAAILLASLIILIGMIKQSLRTFSIQIATLFYSAYGLGRLLSVLIDGFPADGLFYAMIGELLLGGIGGLILLQQGKSKDLSSDHSALFPH</sequence>
<feature type="transmembrane region" description="Helical" evidence="1">
    <location>
        <begin position="107"/>
        <end position="126"/>
    </location>
</feature>
<protein>
    <recommendedName>
        <fullName evidence="4">DUF4345 domain-containing protein</fullName>
    </recommendedName>
</protein>
<keyword evidence="3" id="KW-1185">Reference proteome</keyword>
<organism evidence="2 3">
    <name type="scientific">Flammeovirga pacifica</name>
    <dbReference type="NCBI Taxonomy" id="915059"/>
    <lineage>
        <taxon>Bacteria</taxon>
        <taxon>Pseudomonadati</taxon>
        <taxon>Bacteroidota</taxon>
        <taxon>Cytophagia</taxon>
        <taxon>Cytophagales</taxon>
        <taxon>Flammeovirgaceae</taxon>
        <taxon>Flammeovirga</taxon>
    </lineage>
</organism>
<evidence type="ECO:0008006" key="4">
    <source>
        <dbReference type="Google" id="ProtNLM"/>
    </source>
</evidence>
<feature type="transmembrane region" description="Helical" evidence="1">
    <location>
        <begin position="77"/>
        <end position="95"/>
    </location>
</feature>
<dbReference type="InterPro" id="IPR025597">
    <property type="entry name" value="DUF4345"/>
</dbReference>
<dbReference type="Pfam" id="PF14248">
    <property type="entry name" value="DUF4345"/>
    <property type="match status" value="1"/>
</dbReference>
<dbReference type="EMBL" id="JRYR02000002">
    <property type="protein sequence ID" value="OHX63852.1"/>
    <property type="molecule type" value="Genomic_DNA"/>
</dbReference>